<dbReference type="InterPro" id="IPR017896">
    <property type="entry name" value="4Fe4S_Fe-S-bd"/>
</dbReference>
<evidence type="ECO:0000256" key="4">
    <source>
        <dbReference type="ARBA" id="ARBA00022982"/>
    </source>
</evidence>
<evidence type="ECO:0000256" key="6">
    <source>
        <dbReference type="ARBA" id="ARBA00023014"/>
    </source>
</evidence>
<keyword evidence="3" id="KW-0479">Metal-binding</keyword>
<evidence type="ECO:0000256" key="7">
    <source>
        <dbReference type="SAM" id="Phobius"/>
    </source>
</evidence>
<feature type="domain" description="4Fe-4S ferredoxin-type" evidence="8">
    <location>
        <begin position="486"/>
        <end position="518"/>
    </location>
</feature>
<dbReference type="PANTHER" id="PTHR30176:SF3">
    <property type="entry name" value="FERREDOXIN-TYPE PROTEIN NAPH"/>
    <property type="match status" value="1"/>
</dbReference>
<feature type="transmembrane region" description="Helical" evidence="7">
    <location>
        <begin position="131"/>
        <end position="153"/>
    </location>
</feature>
<dbReference type="Pfam" id="PF00037">
    <property type="entry name" value="Fer4"/>
    <property type="match status" value="2"/>
</dbReference>
<evidence type="ECO:0000313" key="10">
    <source>
        <dbReference type="Proteomes" id="UP001204798"/>
    </source>
</evidence>
<dbReference type="InterPro" id="IPR017900">
    <property type="entry name" value="4Fe4S_Fe_S_CS"/>
</dbReference>
<organism evidence="9 10">
    <name type="scientific">Candidatus Fervidibacter sacchari</name>
    <dbReference type="NCBI Taxonomy" id="1448929"/>
    <lineage>
        <taxon>Bacteria</taxon>
        <taxon>Candidatus Fervidibacterota</taxon>
        <taxon>Candidatus Fervidibacter</taxon>
    </lineage>
</organism>
<protein>
    <submittedName>
        <fullName evidence="9">Polyferredoxin</fullName>
    </submittedName>
</protein>
<dbReference type="Gene3D" id="3.30.70.20">
    <property type="match status" value="3"/>
</dbReference>
<keyword evidence="7" id="KW-0812">Transmembrane</keyword>
<keyword evidence="5" id="KW-0408">Iron</keyword>
<evidence type="ECO:0000256" key="2">
    <source>
        <dbReference type="ARBA" id="ARBA00022485"/>
    </source>
</evidence>
<dbReference type="PANTHER" id="PTHR30176">
    <property type="entry name" value="FERREDOXIN-TYPE PROTEIN NAPH"/>
    <property type="match status" value="1"/>
</dbReference>
<reference evidence="9 10" key="1">
    <citation type="submission" date="2022-08" db="EMBL/GenBank/DDBJ databases">
        <title>Bacterial and archaeal communities from various locations to study Microbial Dark Matter (Phase II).</title>
        <authorList>
            <person name="Stepanauskas R."/>
        </authorList>
    </citation>
    <scope>NUCLEOTIDE SEQUENCE [LARGE SCALE GENOMIC DNA]</scope>
    <source>
        <strain evidence="9 10">PD1</strain>
    </source>
</reference>
<evidence type="ECO:0000256" key="3">
    <source>
        <dbReference type="ARBA" id="ARBA00022723"/>
    </source>
</evidence>
<dbReference type="InterPro" id="IPR051684">
    <property type="entry name" value="Electron_Trans/Redox"/>
</dbReference>
<accession>A0ABT2EIV2</accession>
<keyword evidence="1" id="KW-0813">Transport</keyword>
<dbReference type="Proteomes" id="UP001204798">
    <property type="component" value="Unassembled WGS sequence"/>
</dbReference>
<feature type="domain" description="4Fe-4S ferredoxin-type" evidence="8">
    <location>
        <begin position="406"/>
        <end position="438"/>
    </location>
</feature>
<keyword evidence="4" id="KW-0249">Electron transport</keyword>
<comment type="caution">
    <text evidence="9">The sequence shown here is derived from an EMBL/GenBank/DDBJ whole genome shotgun (WGS) entry which is preliminary data.</text>
</comment>
<feature type="domain" description="4Fe-4S ferredoxin-type" evidence="8">
    <location>
        <begin position="368"/>
        <end position="398"/>
    </location>
</feature>
<dbReference type="EMBL" id="JANUCP010000001">
    <property type="protein sequence ID" value="MCS3917760.1"/>
    <property type="molecule type" value="Genomic_DNA"/>
</dbReference>
<dbReference type="RefSeq" id="WP_259092250.1">
    <property type="nucleotide sequence ID" value="NZ_CP130454.1"/>
</dbReference>
<evidence type="ECO:0000256" key="1">
    <source>
        <dbReference type="ARBA" id="ARBA00022448"/>
    </source>
</evidence>
<feature type="transmembrane region" description="Helical" evidence="7">
    <location>
        <begin position="202"/>
        <end position="223"/>
    </location>
</feature>
<feature type="transmembrane region" description="Helical" evidence="7">
    <location>
        <begin position="78"/>
        <end position="110"/>
    </location>
</feature>
<dbReference type="Pfam" id="PF12801">
    <property type="entry name" value="Fer4_5"/>
    <property type="match status" value="2"/>
</dbReference>
<keyword evidence="7" id="KW-0472">Membrane</keyword>
<feature type="domain" description="4Fe-4S ferredoxin-type" evidence="8">
    <location>
        <begin position="274"/>
        <end position="303"/>
    </location>
</feature>
<dbReference type="PROSITE" id="PS51379">
    <property type="entry name" value="4FE4S_FER_2"/>
    <property type="match status" value="4"/>
</dbReference>
<dbReference type="SUPFAM" id="SSF54862">
    <property type="entry name" value="4Fe-4S ferredoxins"/>
    <property type="match status" value="2"/>
</dbReference>
<keyword evidence="7" id="KW-1133">Transmembrane helix</keyword>
<dbReference type="PROSITE" id="PS00198">
    <property type="entry name" value="4FE4S_FER_1"/>
    <property type="match status" value="3"/>
</dbReference>
<proteinExistence type="predicted"/>
<gene>
    <name evidence="9" type="ORF">M2350_000157</name>
</gene>
<keyword evidence="2" id="KW-0004">4Fe-4S</keyword>
<sequence length="553" mass="62604">MKVADRQELKRKVTWRDFLSARNFRRFVQVLALLLYLALFFAAVYPLKTFLPPDMFLRLSLLNDLSAMLSSRTVIQQLLPWALVVLVATLLLGRIFCGWVCPLGTVIDITDRFFEKRVRRPLMRERRWKNVKFYLLAFVTVSALLGVQIAFFFDPIALLTRTLTFAFFPPLQLAYQLFGSRVPLVGDWFVQHFGWIFPEAAIHFRMGVIAFAIFALIIAANALSPRFWCRNLCPLGALLGLLSKFSLLRKRVSDACDRCRICSSLCRMQAIDNNTIRTNSTECILCMSCVATCPNKAIRYGLHWGDSAPEKWAKEISERHPQLVRRRIVFAGLAGIAWAALARTNAGAELSVSQQPISSPFLLRPPGSLPENEFLSRCIRCSMCMKVCPTGGLQPAIAEAGLEGFWTPVLVPRMGECAPECTACGQVCPTQAIQPFNAEEKAWLYIGTAVIDRSLCLVWSAQKECLVCDEVCTYRAIEWKVIDGIAYPTVNDQICVGCGLCEARCPVQPQAAIRVYSFGDKRSWSRDRQKRWRQMAKRKGATWEELNLQKRSE</sequence>
<evidence type="ECO:0000313" key="9">
    <source>
        <dbReference type="EMBL" id="MCS3917760.1"/>
    </source>
</evidence>
<evidence type="ECO:0000256" key="5">
    <source>
        <dbReference type="ARBA" id="ARBA00023004"/>
    </source>
</evidence>
<evidence type="ECO:0000259" key="8">
    <source>
        <dbReference type="PROSITE" id="PS51379"/>
    </source>
</evidence>
<keyword evidence="10" id="KW-1185">Reference proteome</keyword>
<dbReference type="CDD" id="cd16373">
    <property type="entry name" value="DMSOR_beta_like"/>
    <property type="match status" value="1"/>
</dbReference>
<name>A0ABT2EIV2_9BACT</name>
<feature type="transmembrane region" description="Helical" evidence="7">
    <location>
        <begin position="27"/>
        <end position="47"/>
    </location>
</feature>
<keyword evidence="6" id="KW-0411">Iron-sulfur</keyword>